<name>A0ABW3CEG8_9ACTN</name>
<evidence type="ECO:0000313" key="3">
    <source>
        <dbReference type="EMBL" id="MFD0851942.1"/>
    </source>
</evidence>
<dbReference type="InterPro" id="IPR010044">
    <property type="entry name" value="MTAP"/>
</dbReference>
<evidence type="ECO:0008006" key="5">
    <source>
        <dbReference type="Google" id="ProtNLM"/>
    </source>
</evidence>
<evidence type="ECO:0000256" key="2">
    <source>
        <dbReference type="ARBA" id="ARBA00022679"/>
    </source>
</evidence>
<organism evidence="3 4">
    <name type="scientific">Actinomadura adrarensis</name>
    <dbReference type="NCBI Taxonomy" id="1819600"/>
    <lineage>
        <taxon>Bacteria</taxon>
        <taxon>Bacillati</taxon>
        <taxon>Actinomycetota</taxon>
        <taxon>Actinomycetes</taxon>
        <taxon>Streptosporangiales</taxon>
        <taxon>Thermomonosporaceae</taxon>
        <taxon>Actinomadura</taxon>
    </lineage>
</organism>
<dbReference type="Gene3D" id="3.40.50.1580">
    <property type="entry name" value="Nucleoside phosphorylase domain"/>
    <property type="match status" value="1"/>
</dbReference>
<evidence type="ECO:0000256" key="1">
    <source>
        <dbReference type="ARBA" id="ARBA00022676"/>
    </source>
</evidence>
<gene>
    <name evidence="3" type="ORF">ACFQ07_06900</name>
</gene>
<sequence>MSQPPSASMPAAEIGVIGGSGFYSFLDDIEEVEVETPFGRPSGTVAIGELAGRRVAFIPRHGR</sequence>
<dbReference type="SUPFAM" id="SSF53167">
    <property type="entry name" value="Purine and uridine phosphorylases"/>
    <property type="match status" value="1"/>
</dbReference>
<dbReference type="InterPro" id="IPR035994">
    <property type="entry name" value="Nucleoside_phosphorylase_sf"/>
</dbReference>
<feature type="non-terminal residue" evidence="3">
    <location>
        <position position="63"/>
    </location>
</feature>
<keyword evidence="1" id="KW-0328">Glycosyltransferase</keyword>
<keyword evidence="2" id="KW-0808">Transferase</keyword>
<evidence type="ECO:0000313" key="4">
    <source>
        <dbReference type="Proteomes" id="UP001597083"/>
    </source>
</evidence>
<comment type="caution">
    <text evidence="3">The sequence shown here is derived from an EMBL/GenBank/DDBJ whole genome shotgun (WGS) entry which is preliminary data.</text>
</comment>
<accession>A0ABW3CEG8</accession>
<dbReference type="PANTHER" id="PTHR42679">
    <property type="entry name" value="S-METHYL-5'-THIOADENOSINE PHOSPHORYLASE"/>
    <property type="match status" value="1"/>
</dbReference>
<reference evidence="4" key="1">
    <citation type="journal article" date="2019" name="Int. J. Syst. Evol. Microbiol.">
        <title>The Global Catalogue of Microorganisms (GCM) 10K type strain sequencing project: providing services to taxonomists for standard genome sequencing and annotation.</title>
        <authorList>
            <consortium name="The Broad Institute Genomics Platform"/>
            <consortium name="The Broad Institute Genome Sequencing Center for Infectious Disease"/>
            <person name="Wu L."/>
            <person name="Ma J."/>
        </authorList>
    </citation>
    <scope>NUCLEOTIDE SEQUENCE [LARGE SCALE GENOMIC DNA]</scope>
    <source>
        <strain evidence="4">JCM 31696</strain>
    </source>
</reference>
<proteinExistence type="predicted"/>
<protein>
    <recommendedName>
        <fullName evidence="5">S-methyl-5'-thioadenosine phosphorylase</fullName>
    </recommendedName>
</protein>
<dbReference type="EMBL" id="JBHTIR010000921">
    <property type="protein sequence ID" value="MFD0851942.1"/>
    <property type="molecule type" value="Genomic_DNA"/>
</dbReference>
<dbReference type="Proteomes" id="UP001597083">
    <property type="component" value="Unassembled WGS sequence"/>
</dbReference>
<keyword evidence="4" id="KW-1185">Reference proteome</keyword>
<dbReference type="PANTHER" id="PTHR42679:SF2">
    <property type="entry name" value="S-METHYL-5'-THIOADENOSINE PHOSPHORYLASE"/>
    <property type="match status" value="1"/>
</dbReference>